<reference evidence="1 2" key="1">
    <citation type="submission" date="2014-04" db="EMBL/GenBank/DDBJ databases">
        <title>Genome evolution of avian class.</title>
        <authorList>
            <person name="Zhang G."/>
            <person name="Li C."/>
        </authorList>
    </citation>
    <scope>NUCLEOTIDE SEQUENCE [LARGE SCALE GENOMIC DNA]</scope>
    <source>
        <strain evidence="1">BGI_N325</strain>
    </source>
</reference>
<proteinExistence type="predicted"/>
<feature type="non-terminal residue" evidence="1">
    <location>
        <position position="45"/>
    </location>
</feature>
<feature type="non-terminal residue" evidence="1">
    <location>
        <position position="1"/>
    </location>
</feature>
<keyword evidence="2" id="KW-1185">Reference proteome</keyword>
<protein>
    <submittedName>
        <fullName evidence="1">Uncharacterized protein</fullName>
    </submittedName>
</protein>
<dbReference type="Proteomes" id="UP000053615">
    <property type="component" value="Unassembled WGS sequence"/>
</dbReference>
<accession>A0A091JZ96</accession>
<sequence length="45" mass="4873">LLCICRSWKSLTWITGRTSGDPVCGKIPGLFSSSDGRLCGSRQND</sequence>
<gene>
    <name evidence="1" type="ORF">N325_01114</name>
</gene>
<organism evidence="1 2">
    <name type="scientific">Colius striatus</name>
    <name type="common">Speckled mousebird</name>
    <dbReference type="NCBI Taxonomy" id="57412"/>
    <lineage>
        <taxon>Eukaryota</taxon>
        <taxon>Metazoa</taxon>
        <taxon>Chordata</taxon>
        <taxon>Craniata</taxon>
        <taxon>Vertebrata</taxon>
        <taxon>Euteleostomi</taxon>
        <taxon>Archelosauria</taxon>
        <taxon>Archosauria</taxon>
        <taxon>Dinosauria</taxon>
        <taxon>Saurischia</taxon>
        <taxon>Theropoda</taxon>
        <taxon>Coelurosauria</taxon>
        <taxon>Aves</taxon>
        <taxon>Neognathae</taxon>
        <taxon>Neoaves</taxon>
        <taxon>Telluraves</taxon>
        <taxon>Coraciimorphae</taxon>
        <taxon>Coliiformes</taxon>
        <taxon>Coliidae</taxon>
        <taxon>Colius</taxon>
    </lineage>
</organism>
<evidence type="ECO:0000313" key="2">
    <source>
        <dbReference type="Proteomes" id="UP000053615"/>
    </source>
</evidence>
<evidence type="ECO:0000313" key="1">
    <source>
        <dbReference type="EMBL" id="KFP29456.1"/>
    </source>
</evidence>
<name>A0A091JZ96_COLST</name>
<dbReference type="EMBL" id="KK536143">
    <property type="protein sequence ID" value="KFP29456.1"/>
    <property type="molecule type" value="Genomic_DNA"/>
</dbReference>
<dbReference type="AlphaFoldDB" id="A0A091JZ96"/>